<reference evidence="12 14" key="1">
    <citation type="journal article" date="2006" name="Proc. Natl. Acad. Sci. U.S.A.">
        <title>Genome analysis of the smallest free-living eukaryote Ostreococcus tauri unveils many unique features.</title>
        <authorList>
            <person name="Derelle E."/>
            <person name="Ferraz C."/>
            <person name="Rombauts S."/>
            <person name="Rouze P."/>
            <person name="Worden A.Z."/>
            <person name="Robbens S."/>
            <person name="Partensky F."/>
            <person name="Degroeve S."/>
            <person name="Echeynie S."/>
            <person name="Cooke R."/>
            <person name="Saeys Y."/>
            <person name="Wuyts J."/>
            <person name="Jabbari K."/>
            <person name="Bowler C."/>
            <person name="Panaud O."/>
            <person name="Piegu B."/>
            <person name="Ball S.G."/>
            <person name="Ral J.-P."/>
            <person name="Bouget F.-Y."/>
            <person name="Piganeau G."/>
            <person name="De Baets B."/>
            <person name="Picard A."/>
            <person name="Delseny M."/>
            <person name="Demaille J."/>
            <person name="Van de Peer Y."/>
            <person name="Moreau H."/>
        </authorList>
    </citation>
    <scope>NUCLEOTIDE SEQUENCE [LARGE SCALE GENOMIC DNA]</scope>
    <source>
        <strain evidence="12 14">OTTH0595</strain>
    </source>
</reference>
<evidence type="ECO:0000256" key="8">
    <source>
        <dbReference type="ARBA" id="ARBA00023065"/>
    </source>
</evidence>
<dbReference type="NCBIfam" id="NF001960">
    <property type="entry name" value="PRK00733.3-5"/>
    <property type="match status" value="1"/>
</dbReference>
<feature type="region of interest" description="Disordered" evidence="10">
    <location>
        <begin position="40"/>
        <end position="59"/>
    </location>
</feature>
<sequence length="819" mass="85302">MSGGGALIVLPAIAGLFFAFWLFTKKLKPISLGSEIGRSASDYSQSTSRNGSASSLSAMEHTGEDSLMRGMESGDRAAMEETLAKVRRIHHDVRDGARAFLNAEYRMCVAFLAAFGVAIAVLTSNGRLGFDAKSGFATAAAFAVGGVTSMASGYVGMMVATYTNARCAMMATLKPEHLAWKESFNAAFRGGGVMGFALSGLGLLMMYFLMLVYSAFFSFETHAMELFECIAGFGLGGSAIAMFGRVGGGIYTKAADVGADLAGKVVAGIPEDDPRNPATIADNVGDNVGDVAGMGSDLFGSFAEATCAALVIGAQSADLVAAGWDSIIFPLYISAVGILVCIGVSFVATDISPVRNEISIERVLKTQLTLSTIAMTICIYPICYVFMPQDLYLGSSSFSTACLGTTSSRCISNGPRSAFACIAAGLWGGLIIGFVTEYYTSHSYAPVREVARSTETGAATNIIYGLALGYKSTIVPVTVLAFGVWLSFSLMDMYGVALCALGMLGTLSTCLAIDVYGPICDNAGGIAEMAGMPDDVRDKTDALDAAGNTTAAIGKGFAIGSAALVSLALTAAFVTRTGALENGVNLLNPSVFAFLLIGSMLPYWFSAMTMKSVGVAAMEMVKEVKRQFDTIPGLLEGTPGHAPPDHARCIKISTDASLREMVPPATLVIMAPIITGTFFGVKAVTGLLAGGLASGVQLAISASNTGGAWDNAKKYVEKGGLYIDVPKRERAHSDPVEGPYTGAIVRNVDGSPQLISVRQRKGSDCHKAAVVGDTVGDPLKDTSGPAVNILMKLTAIISLVFADFFMSINDGRGLFLVGN</sequence>
<dbReference type="GO" id="GO:0009678">
    <property type="term" value="F:diphosphate hydrolysis-driven proton transmembrane transporter activity"/>
    <property type="evidence" value="ECO:0007669"/>
    <property type="project" value="UniProtKB-EC"/>
</dbReference>
<dbReference type="EC" id="7.1.3.1" evidence="2"/>
<feature type="transmembrane region" description="Helical" evidence="11">
    <location>
        <begin position="789"/>
        <end position="808"/>
    </location>
</feature>
<dbReference type="EMBL" id="CAID01000001">
    <property type="protein sequence ID" value="CEF96532.1"/>
    <property type="molecule type" value="Genomic_DNA"/>
</dbReference>
<protein>
    <recommendedName>
        <fullName evidence="2">H(+)-exporting diphosphatase</fullName>
        <ecNumber evidence="2">7.1.3.1</ecNumber>
    </recommendedName>
</protein>
<keyword evidence="3" id="KW-0813">Transport</keyword>
<dbReference type="Pfam" id="PF03030">
    <property type="entry name" value="H_PPase"/>
    <property type="match status" value="1"/>
</dbReference>
<feature type="transmembrane region" description="Helical" evidence="11">
    <location>
        <begin position="494"/>
        <end position="516"/>
    </location>
</feature>
<dbReference type="NCBIfam" id="TIGR01104">
    <property type="entry name" value="V_PPase"/>
    <property type="match status" value="1"/>
</dbReference>
<evidence type="ECO:0000256" key="4">
    <source>
        <dbReference type="ARBA" id="ARBA00022692"/>
    </source>
</evidence>
<keyword evidence="14" id="KW-1185">Reference proteome</keyword>
<feature type="transmembrane region" description="Helical" evidence="11">
    <location>
        <begin position="193"/>
        <end position="216"/>
    </location>
</feature>
<keyword evidence="5" id="KW-0460">Magnesium</keyword>
<dbReference type="PANTHER" id="PTHR31998">
    <property type="entry name" value="K(+)-INSENSITIVE PYROPHOSPHATE-ENERGIZED PROTON PUMP"/>
    <property type="match status" value="1"/>
</dbReference>
<dbReference type="GO" id="GO:0012505">
    <property type="term" value="C:endomembrane system"/>
    <property type="evidence" value="ECO:0007669"/>
    <property type="project" value="UniProtKB-SubCell"/>
</dbReference>
<dbReference type="OrthoDB" id="5210at2759"/>
<feature type="transmembrane region" description="Helical" evidence="11">
    <location>
        <begin position="461"/>
        <end position="488"/>
    </location>
</feature>
<feature type="transmembrane region" description="Helical" evidence="11">
    <location>
        <begin position="107"/>
        <end position="124"/>
    </location>
</feature>
<evidence type="ECO:0000256" key="11">
    <source>
        <dbReference type="SAM" id="Phobius"/>
    </source>
</evidence>
<dbReference type="GO" id="GO:0004427">
    <property type="term" value="F:inorganic diphosphate phosphatase activity"/>
    <property type="evidence" value="ECO:0007669"/>
    <property type="project" value="InterPro"/>
</dbReference>
<evidence type="ECO:0000256" key="5">
    <source>
        <dbReference type="ARBA" id="ARBA00022842"/>
    </source>
</evidence>
<reference evidence="13" key="3">
    <citation type="submission" date="2017-04" db="EMBL/GenBank/DDBJ databases">
        <title>Population genomics of picophytoplankton unveils novel chromosome hypervariability.</title>
        <authorList>
            <consortium name="DOE Joint Genome Institute"/>
            <person name="Blanc-Mathieu R."/>
            <person name="Krasovec M."/>
            <person name="Hebrard M."/>
            <person name="Yau S."/>
            <person name="Desgranges E."/>
            <person name="Martin J."/>
            <person name="Schackwitz W."/>
            <person name="Kuo A."/>
            <person name="Salin G."/>
            <person name="Donnadieu C."/>
            <person name="Desdevises Y."/>
            <person name="Sanchez-Ferandin S."/>
            <person name="Moreau H."/>
            <person name="Rivals E."/>
            <person name="Grigoriev I.V."/>
            <person name="Grimsley N."/>
            <person name="Eyre-Walker A."/>
            <person name="Piganeau G."/>
        </authorList>
    </citation>
    <scope>NUCLEOTIDE SEQUENCE [LARGE SCALE GENOMIC DNA]</scope>
    <source>
        <strain evidence="13">RCC 1115</strain>
    </source>
</reference>
<feature type="transmembrane region" description="Helical" evidence="11">
    <location>
        <begin position="556"/>
        <end position="574"/>
    </location>
</feature>
<name>A0A090M1W8_OSTTA</name>
<dbReference type="Proteomes" id="UP000195557">
    <property type="component" value="Unassembled WGS sequence"/>
</dbReference>
<dbReference type="PIRSF" id="PIRSF001265">
    <property type="entry name" value="H+-PPase"/>
    <property type="match status" value="1"/>
</dbReference>
<keyword evidence="4 11" id="KW-0812">Transmembrane</keyword>
<dbReference type="HAMAP" id="MF_01129">
    <property type="entry name" value="PPase_energized_pump"/>
    <property type="match status" value="1"/>
</dbReference>
<dbReference type="FunCoup" id="A0A090M1W8">
    <property type="interactions" value="481"/>
</dbReference>
<keyword evidence="8" id="KW-0406">Ion transport</keyword>
<evidence type="ECO:0000256" key="2">
    <source>
        <dbReference type="ARBA" id="ARBA00013242"/>
    </source>
</evidence>
<feature type="transmembrane region" description="Helical" evidence="11">
    <location>
        <begin position="327"/>
        <end position="348"/>
    </location>
</feature>
<dbReference type="EMBL" id="KZ155838">
    <property type="protein sequence ID" value="OUS42865.1"/>
    <property type="molecule type" value="Genomic_DNA"/>
</dbReference>
<feature type="transmembrane region" description="Helical" evidence="11">
    <location>
        <begin position="417"/>
        <end position="440"/>
    </location>
</feature>
<evidence type="ECO:0000256" key="7">
    <source>
        <dbReference type="ARBA" id="ARBA00022989"/>
    </source>
</evidence>
<dbReference type="GO" id="GO:0016020">
    <property type="term" value="C:membrane"/>
    <property type="evidence" value="ECO:0007669"/>
    <property type="project" value="InterPro"/>
</dbReference>
<feature type="compositionally biased region" description="Polar residues" evidence="10">
    <location>
        <begin position="41"/>
        <end position="57"/>
    </location>
</feature>
<organism evidence="12 14">
    <name type="scientific">Ostreococcus tauri</name>
    <name type="common">Marine green alga</name>
    <dbReference type="NCBI Taxonomy" id="70448"/>
    <lineage>
        <taxon>Eukaryota</taxon>
        <taxon>Viridiplantae</taxon>
        <taxon>Chlorophyta</taxon>
        <taxon>Mamiellophyceae</taxon>
        <taxon>Mamiellales</taxon>
        <taxon>Bathycoccaceae</taxon>
        <taxon>Ostreococcus</taxon>
    </lineage>
</organism>
<feature type="transmembrane region" description="Helical" evidence="11">
    <location>
        <begin position="6"/>
        <end position="24"/>
    </location>
</feature>
<keyword evidence="6" id="KW-1278">Translocase</keyword>
<dbReference type="InterPro" id="IPR004131">
    <property type="entry name" value="PPase-energised_H-pump"/>
</dbReference>
<dbReference type="InParanoid" id="A0A090M1W8"/>
<evidence type="ECO:0000256" key="10">
    <source>
        <dbReference type="SAM" id="MobiDB-lite"/>
    </source>
</evidence>
<dbReference type="AlphaFoldDB" id="A0A090M1W8"/>
<evidence type="ECO:0000313" key="12">
    <source>
        <dbReference type="EMBL" id="CEF96532.1"/>
    </source>
</evidence>
<keyword evidence="7 11" id="KW-1133">Transmembrane helix</keyword>
<reference evidence="12" key="2">
    <citation type="journal article" date="2014" name="BMC Genomics">
        <title>An improved genome of the model marine alga Ostreococcus tauri unfolds by assessing Illumina de novo assemblies.</title>
        <authorList>
            <person name="Blanc-Mathieu R."/>
            <person name="Verhelst B."/>
            <person name="Derelle E."/>
            <person name="Rombauts S."/>
            <person name="Bouget F.Y."/>
            <person name="Carre I."/>
            <person name="Chateau A."/>
            <person name="Eyre-Walker A."/>
            <person name="Grimsley N."/>
            <person name="Moreau H."/>
            <person name="Piegu B."/>
            <person name="Rivals E."/>
            <person name="Schackwitz W."/>
            <person name="Van de Peer Y."/>
            <person name="Piganeau G."/>
        </authorList>
    </citation>
    <scope>NUCLEOTIDE SEQUENCE</scope>
    <source>
        <strain evidence="12">RCC4221</strain>
    </source>
</reference>
<evidence type="ECO:0000256" key="1">
    <source>
        <dbReference type="ARBA" id="ARBA00004127"/>
    </source>
</evidence>
<feature type="transmembrane region" description="Helical" evidence="11">
    <location>
        <begin position="368"/>
        <end position="387"/>
    </location>
</feature>
<comment type="subcellular location">
    <subcellularLocation>
        <location evidence="1">Endomembrane system</location>
        <topology evidence="1">Multi-pass membrane protein</topology>
    </subcellularLocation>
</comment>
<feature type="transmembrane region" description="Helical" evidence="11">
    <location>
        <begin position="136"/>
        <end position="160"/>
    </location>
</feature>
<gene>
    <name evidence="13" type="ORF">BE221DRAFT_187607</name>
    <name evidence="12" type="ORF">OT_ostta01g00980</name>
</gene>
<evidence type="ECO:0000256" key="9">
    <source>
        <dbReference type="ARBA" id="ARBA00023136"/>
    </source>
</evidence>
<evidence type="ECO:0000313" key="13">
    <source>
        <dbReference type="EMBL" id="OUS42865.1"/>
    </source>
</evidence>
<evidence type="ECO:0000313" key="14">
    <source>
        <dbReference type="Proteomes" id="UP000009170"/>
    </source>
</evidence>
<feature type="transmembrane region" description="Helical" evidence="11">
    <location>
        <begin position="586"/>
        <end position="605"/>
    </location>
</feature>
<dbReference type="Proteomes" id="UP000009170">
    <property type="component" value="Unassembled WGS sequence"/>
</dbReference>
<proteinExistence type="inferred from homology"/>
<evidence type="ECO:0000256" key="3">
    <source>
        <dbReference type="ARBA" id="ARBA00022448"/>
    </source>
</evidence>
<evidence type="ECO:0000256" key="6">
    <source>
        <dbReference type="ARBA" id="ARBA00022967"/>
    </source>
</evidence>
<keyword evidence="9 11" id="KW-0472">Membrane</keyword>
<accession>A0A1Y5I758</accession>
<accession>A0A090M1W8</accession>
<accession>A0A454XMQ1</accession>